<dbReference type="PANTHER" id="PTHR43333">
    <property type="entry name" value="2-HACID_DH_C DOMAIN-CONTAINING PROTEIN"/>
    <property type="match status" value="1"/>
</dbReference>
<gene>
    <name evidence="4" type="ORF">MWN34_03375</name>
</gene>
<dbReference type="SUPFAM" id="SSF51735">
    <property type="entry name" value="NAD(P)-binding Rossmann-fold domains"/>
    <property type="match status" value="1"/>
</dbReference>
<feature type="domain" description="D-isomer specific 2-hydroxyacid dehydrogenase NAD-binding" evidence="3">
    <location>
        <begin position="122"/>
        <end position="295"/>
    </location>
</feature>
<evidence type="ECO:0000313" key="5">
    <source>
        <dbReference type="Proteomes" id="UP001203284"/>
    </source>
</evidence>
<dbReference type="CDD" id="cd05300">
    <property type="entry name" value="2-Hacid_dh_1"/>
    <property type="match status" value="1"/>
</dbReference>
<evidence type="ECO:0000259" key="3">
    <source>
        <dbReference type="Pfam" id="PF02826"/>
    </source>
</evidence>
<keyword evidence="1" id="KW-0560">Oxidoreductase</keyword>
<dbReference type="EMBL" id="JALKCH010000002">
    <property type="protein sequence ID" value="MCK0195946.1"/>
    <property type="molecule type" value="Genomic_DNA"/>
</dbReference>
<dbReference type="Pfam" id="PF02826">
    <property type="entry name" value="2-Hacid_dh_C"/>
    <property type="match status" value="1"/>
</dbReference>
<sequence>MRRIHVHIKNTPWNTAEAAEIFTISPERFAEGLAQHPDLAPFVETSFSLGEEDWPAALGDAEALVGWDVRVEAAAQAAPKLRLIHVIGAGVEHLMPMDWLPPQTTVVNSKGIHATRAGEFGLMAILMLHSHMPGLIEQQKRRAWASLYASPIAGRTLLVIGVGSIGGAVARRAKLLDIRVIGVSRHGRPAEGVDLMLTPDRLDEVLPEADFVFVATPATGETRDLLDRRRLSLMKPGAGLVNVGRAPVVDYDALTDLLHSGHIGGAILDVFEPEPLPPSSPLWSVPNLIVTPHVSADDGASYARLTIDLFLRNLRRHLAGEPLLNVVRPELGY</sequence>
<dbReference type="InterPro" id="IPR006140">
    <property type="entry name" value="D-isomer_DH_NAD-bd"/>
</dbReference>
<dbReference type="SUPFAM" id="SSF52283">
    <property type="entry name" value="Formate/glycerate dehydrogenase catalytic domain-like"/>
    <property type="match status" value="1"/>
</dbReference>
<dbReference type="PANTHER" id="PTHR43333:SF1">
    <property type="entry name" value="D-ISOMER SPECIFIC 2-HYDROXYACID DEHYDROGENASE NAD-BINDING DOMAIN-CONTAINING PROTEIN"/>
    <property type="match status" value="1"/>
</dbReference>
<dbReference type="InterPro" id="IPR036291">
    <property type="entry name" value="NAD(P)-bd_dom_sf"/>
</dbReference>
<dbReference type="RefSeq" id="WP_247026493.1">
    <property type="nucleotide sequence ID" value="NZ_JALKCH010000002.1"/>
</dbReference>
<evidence type="ECO:0000256" key="2">
    <source>
        <dbReference type="ARBA" id="ARBA00023027"/>
    </source>
</evidence>
<comment type="caution">
    <text evidence="4">The sequence shown here is derived from an EMBL/GenBank/DDBJ whole genome shotgun (WGS) entry which is preliminary data.</text>
</comment>
<protein>
    <submittedName>
        <fullName evidence="4">D-2-hydroxyacid dehydrogenase</fullName>
    </submittedName>
</protein>
<keyword evidence="2" id="KW-0520">NAD</keyword>
<proteinExistence type="predicted"/>
<organism evidence="4 5">
    <name type="scientific">Ancylobacter crimeensis</name>
    <dbReference type="NCBI Taxonomy" id="2579147"/>
    <lineage>
        <taxon>Bacteria</taxon>
        <taxon>Pseudomonadati</taxon>
        <taxon>Pseudomonadota</taxon>
        <taxon>Alphaproteobacteria</taxon>
        <taxon>Hyphomicrobiales</taxon>
        <taxon>Xanthobacteraceae</taxon>
        <taxon>Ancylobacter</taxon>
    </lineage>
</organism>
<reference evidence="4 5" key="1">
    <citation type="submission" date="2022-04" db="EMBL/GenBank/DDBJ databases">
        <authorList>
            <person name="Grouzdev D.S."/>
            <person name="Pantiukh K.S."/>
            <person name="Krutkina M.S."/>
        </authorList>
    </citation>
    <scope>NUCLEOTIDE SEQUENCE [LARGE SCALE GENOMIC DNA]</scope>
    <source>
        <strain evidence="4 5">6x-1</strain>
    </source>
</reference>
<keyword evidence="5" id="KW-1185">Reference proteome</keyword>
<dbReference type="Gene3D" id="3.40.50.720">
    <property type="entry name" value="NAD(P)-binding Rossmann-like Domain"/>
    <property type="match status" value="2"/>
</dbReference>
<evidence type="ECO:0000313" key="4">
    <source>
        <dbReference type="EMBL" id="MCK0195946.1"/>
    </source>
</evidence>
<accession>A0ABT0D7L8</accession>
<name>A0ABT0D7L8_9HYPH</name>
<dbReference type="Proteomes" id="UP001203284">
    <property type="component" value="Unassembled WGS sequence"/>
</dbReference>
<evidence type="ECO:0000256" key="1">
    <source>
        <dbReference type="ARBA" id="ARBA00023002"/>
    </source>
</evidence>